<dbReference type="Proteomes" id="UP000287972">
    <property type="component" value="Unassembled WGS sequence"/>
</dbReference>
<comment type="caution">
    <text evidence="3">The sequence shown here is derived from an EMBL/GenBank/DDBJ whole genome shotgun (WGS) entry which is preliminary data.</text>
</comment>
<dbReference type="AlphaFoldDB" id="A0A428P1A4"/>
<feature type="region of interest" description="Disordered" evidence="2">
    <location>
        <begin position="1"/>
        <end position="60"/>
    </location>
</feature>
<gene>
    <name evidence="3" type="ORF">CEP51_015872</name>
</gene>
<keyword evidence="1" id="KW-0175">Coiled coil</keyword>
<name>A0A428P1A4_9HYPO</name>
<evidence type="ECO:0000256" key="2">
    <source>
        <dbReference type="SAM" id="MobiDB-lite"/>
    </source>
</evidence>
<evidence type="ECO:0000313" key="3">
    <source>
        <dbReference type="EMBL" id="RSL46805.1"/>
    </source>
</evidence>
<feature type="coiled-coil region" evidence="1">
    <location>
        <begin position="163"/>
        <end position="275"/>
    </location>
</feature>
<reference evidence="3 4" key="1">
    <citation type="submission" date="2017-06" db="EMBL/GenBank/DDBJ databases">
        <title>Comparative genomic analysis of Ambrosia Fusariam Clade fungi.</title>
        <authorList>
            <person name="Stajich J.E."/>
            <person name="Carrillo J."/>
            <person name="Kijimoto T."/>
            <person name="Eskalen A."/>
            <person name="O'Donnell K."/>
            <person name="Kasson M."/>
        </authorList>
    </citation>
    <scope>NUCLEOTIDE SEQUENCE [LARGE SCALE GENOMIC DNA]</scope>
    <source>
        <strain evidence="3 4">NRRL62606</strain>
    </source>
</reference>
<keyword evidence="4" id="KW-1185">Reference proteome</keyword>
<evidence type="ECO:0000313" key="4">
    <source>
        <dbReference type="Proteomes" id="UP000287972"/>
    </source>
</evidence>
<proteinExistence type="predicted"/>
<accession>A0A428P1A4</accession>
<dbReference type="EMBL" id="NKCL01000945">
    <property type="protein sequence ID" value="RSL46805.1"/>
    <property type="molecule type" value="Genomic_DNA"/>
</dbReference>
<evidence type="ECO:0000256" key="1">
    <source>
        <dbReference type="SAM" id="Coils"/>
    </source>
</evidence>
<protein>
    <submittedName>
        <fullName evidence="3">Uncharacterized protein</fullName>
    </submittedName>
</protein>
<sequence length="411" mass="46264">MSGRGGGRRGQYFGPAYGPYGGGGSRGGGRRQGRGHGAEWHGGRGDFPPAHLRQSHGQGYGQGGYGQDCYDHEYFEEEDYGQEGYDGSQYEDQGYLQHALYWSEREVSGLREQLWQCEGALREAHWSAERIAEENNGLRKDLKEKDQIIAQKSDEIRSVIAERDSIKGELESWKQANRNLRSDSDRIIEDLKRKEGEAKNDVVQARTALGLVNEKLVEQRAEIEAERESANAELQSVKRELLSAKEATMEQDRLISQKDARIEALEMILEDHNEMMPWSSTQDDATLPGPAVEVPPEIREHIEALSAIAAWEEGFQFVEDGEFNDAKTMADVGAILSEAQCRRRLREFLMEGPLDTWVCLSRVGEHGFFAESVTLTNDLRCLVYSGGVSCRLVMVTTIDSVRRLRFLNRTG</sequence>
<organism evidence="3 4">
    <name type="scientific">Fusarium floridanum</name>
    <dbReference type="NCBI Taxonomy" id="1325733"/>
    <lineage>
        <taxon>Eukaryota</taxon>
        <taxon>Fungi</taxon>
        <taxon>Dikarya</taxon>
        <taxon>Ascomycota</taxon>
        <taxon>Pezizomycotina</taxon>
        <taxon>Sordariomycetes</taxon>
        <taxon>Hypocreomycetidae</taxon>
        <taxon>Hypocreales</taxon>
        <taxon>Nectriaceae</taxon>
        <taxon>Fusarium</taxon>
        <taxon>Fusarium solani species complex</taxon>
    </lineage>
</organism>